<keyword evidence="1" id="KW-0732">Signal</keyword>
<evidence type="ECO:0008006" key="4">
    <source>
        <dbReference type="Google" id="ProtNLM"/>
    </source>
</evidence>
<feature type="chain" id="PRO_5039132317" description="DNA modification methylase" evidence="1">
    <location>
        <begin position="28"/>
        <end position="154"/>
    </location>
</feature>
<keyword evidence="3" id="KW-1185">Reference proteome</keyword>
<comment type="caution">
    <text evidence="2">The sequence shown here is derived from an EMBL/GenBank/DDBJ whole genome shotgun (WGS) entry which is preliminary data.</text>
</comment>
<evidence type="ECO:0000313" key="3">
    <source>
        <dbReference type="Proteomes" id="UP000557204"/>
    </source>
</evidence>
<dbReference type="AlphaFoldDB" id="A0A849K672"/>
<protein>
    <recommendedName>
        <fullName evidence="4">DNA modification methylase</fullName>
    </recommendedName>
</protein>
<feature type="signal peptide" evidence="1">
    <location>
        <begin position="1"/>
        <end position="27"/>
    </location>
</feature>
<dbReference type="Proteomes" id="UP000557204">
    <property type="component" value="Unassembled WGS sequence"/>
</dbReference>
<dbReference type="EMBL" id="JABFAJ010000015">
    <property type="protein sequence ID" value="NNU27509.1"/>
    <property type="molecule type" value="Genomic_DNA"/>
</dbReference>
<reference evidence="2 3" key="1">
    <citation type="submission" date="2020-05" db="EMBL/GenBank/DDBJ databases">
        <title>Genome sequence of Isoptericola sp. JC619 isolated from Chilika lagoon, India.</title>
        <authorList>
            <person name="Kumar D."/>
            <person name="Appam K."/>
            <person name="Gandham S."/>
            <person name="Uppada J."/>
            <person name="Sasikala C."/>
            <person name="Venkata Ramana C."/>
        </authorList>
    </citation>
    <scope>NUCLEOTIDE SEQUENCE [LARGE SCALE GENOMIC DNA]</scope>
    <source>
        <strain evidence="2 3">JC619</strain>
    </source>
</reference>
<evidence type="ECO:0000256" key="1">
    <source>
        <dbReference type="SAM" id="SignalP"/>
    </source>
</evidence>
<sequence>MARSARTARSALAAGVAVGALALGACAPITTQMGYAPSDGTRVDFEDMQVRGLNLLVIATEEGGDGNLLGALANNSDEDVEFTLTASGATPVTVPVPAEETVYLGTDGEETLLGPVDTIPGGTLEATLEVAGQSETFYLPVFDGTLPEYADYLP</sequence>
<dbReference type="PROSITE" id="PS51257">
    <property type="entry name" value="PROKAR_LIPOPROTEIN"/>
    <property type="match status" value="1"/>
</dbReference>
<evidence type="ECO:0000313" key="2">
    <source>
        <dbReference type="EMBL" id="NNU27509.1"/>
    </source>
</evidence>
<dbReference type="RefSeq" id="WP_171247023.1">
    <property type="nucleotide sequence ID" value="NZ_JABFAJ010000015.1"/>
</dbReference>
<gene>
    <name evidence="2" type="ORF">HLI28_08130</name>
</gene>
<organism evidence="2 3">
    <name type="scientific">Isoptericola sediminis</name>
    <dbReference type="NCBI Taxonomy" id="2733572"/>
    <lineage>
        <taxon>Bacteria</taxon>
        <taxon>Bacillati</taxon>
        <taxon>Actinomycetota</taxon>
        <taxon>Actinomycetes</taxon>
        <taxon>Micrococcales</taxon>
        <taxon>Promicromonosporaceae</taxon>
        <taxon>Isoptericola</taxon>
    </lineage>
</organism>
<name>A0A849K672_9MICO</name>
<proteinExistence type="predicted"/>
<accession>A0A849K672</accession>